<dbReference type="AlphaFoldDB" id="A0A699ZZC9"/>
<feature type="non-terminal residue" evidence="1">
    <location>
        <position position="1"/>
    </location>
</feature>
<organism evidence="1 2">
    <name type="scientific">Haematococcus lacustris</name>
    <name type="common">Green alga</name>
    <name type="synonym">Haematococcus pluvialis</name>
    <dbReference type="NCBI Taxonomy" id="44745"/>
    <lineage>
        <taxon>Eukaryota</taxon>
        <taxon>Viridiplantae</taxon>
        <taxon>Chlorophyta</taxon>
        <taxon>core chlorophytes</taxon>
        <taxon>Chlorophyceae</taxon>
        <taxon>CS clade</taxon>
        <taxon>Chlamydomonadales</taxon>
        <taxon>Haematococcaceae</taxon>
        <taxon>Haematococcus</taxon>
    </lineage>
</organism>
<dbReference type="EMBL" id="BLLF01003207">
    <property type="protein sequence ID" value="GFH26690.1"/>
    <property type="molecule type" value="Genomic_DNA"/>
</dbReference>
<reference evidence="1 2" key="1">
    <citation type="submission" date="2020-02" db="EMBL/GenBank/DDBJ databases">
        <title>Draft genome sequence of Haematococcus lacustris strain NIES-144.</title>
        <authorList>
            <person name="Morimoto D."/>
            <person name="Nakagawa S."/>
            <person name="Yoshida T."/>
            <person name="Sawayama S."/>
        </authorList>
    </citation>
    <scope>NUCLEOTIDE SEQUENCE [LARGE SCALE GENOMIC DNA]</scope>
    <source>
        <strain evidence="1 2">NIES-144</strain>
    </source>
</reference>
<keyword evidence="2" id="KW-1185">Reference proteome</keyword>
<sequence>MDAGNFVADCRLEDSDEVLQLPIVKSKLKKMLESAVKKMALLGAPVIPSSDDSLEQFLQSAGKFFGKDSTKWEQMGEPKTEVHEDGVKRYIRSTGIFSGTELHLFVEQPFYDERLPVREDRPDLNFNHRRRPMLTDEDWQQVIQDQPWTPSRRRQALTDYLHAKLEADEGELAAEGCHSFWELAINKDNHADMRTDKWAAVKRQARQEGRRAGAGQGSRWARAGLARGWHLHSICQAAAASAQPGCFGAVDNGSAMG</sequence>
<proteinExistence type="predicted"/>
<comment type="caution">
    <text evidence="1">The sequence shown here is derived from an EMBL/GenBank/DDBJ whole genome shotgun (WGS) entry which is preliminary data.</text>
</comment>
<accession>A0A699ZZC9</accession>
<gene>
    <name evidence="1" type="ORF">HaLaN_24879</name>
</gene>
<name>A0A699ZZC9_HAELA</name>
<dbReference type="Proteomes" id="UP000485058">
    <property type="component" value="Unassembled WGS sequence"/>
</dbReference>
<protein>
    <submittedName>
        <fullName evidence="1">Uncharacterized protein</fullName>
    </submittedName>
</protein>
<evidence type="ECO:0000313" key="2">
    <source>
        <dbReference type="Proteomes" id="UP000485058"/>
    </source>
</evidence>
<evidence type="ECO:0000313" key="1">
    <source>
        <dbReference type="EMBL" id="GFH26690.1"/>
    </source>
</evidence>